<sequence>MNRIRKYDIAFSGLKNGKHSFEFEIDKKFFDLFEADVEFETPKILAKILLDKHSTFLDFTIDVEGSVDLYCDISGGIFTYPIDNEIKVLVKFGESYDDSNDEVITIPMSDYEFNVSQLIYEATLLSIPMKKISPEVENHPEYKELLEKYSPVFEEDLDLDQFSEEEDEEIDPRWAALKKLKDKKIKK</sequence>
<gene>
    <name evidence="1" type="ORF">SAMN05421544_11624</name>
</gene>
<dbReference type="STRING" id="1071918.SAMN05421544_11624"/>
<dbReference type="EMBL" id="FNAS01000016">
    <property type="protein sequence ID" value="SDE63906.1"/>
    <property type="molecule type" value="Genomic_DNA"/>
</dbReference>
<organism evidence="1 2">
    <name type="scientific">Riemerella columbipharyngis</name>
    <dbReference type="NCBI Taxonomy" id="1071918"/>
    <lineage>
        <taxon>Bacteria</taxon>
        <taxon>Pseudomonadati</taxon>
        <taxon>Bacteroidota</taxon>
        <taxon>Flavobacteriia</taxon>
        <taxon>Flavobacteriales</taxon>
        <taxon>Weeksellaceae</taxon>
        <taxon>Riemerella</taxon>
    </lineage>
</organism>
<dbReference type="Proteomes" id="UP000198517">
    <property type="component" value="Unassembled WGS sequence"/>
</dbReference>
<evidence type="ECO:0000313" key="1">
    <source>
        <dbReference type="EMBL" id="SDE63906.1"/>
    </source>
</evidence>
<name>A0A1G7EKJ1_9FLAO</name>
<dbReference type="InterPro" id="IPR003772">
    <property type="entry name" value="YceD"/>
</dbReference>
<accession>A0A1G7EKJ1</accession>
<dbReference type="RefSeq" id="WP_092737448.1">
    <property type="nucleotide sequence ID" value="NZ_FNAS01000016.1"/>
</dbReference>
<dbReference type="Pfam" id="PF02620">
    <property type="entry name" value="YceD"/>
    <property type="match status" value="1"/>
</dbReference>
<evidence type="ECO:0000313" key="2">
    <source>
        <dbReference type="Proteomes" id="UP000198517"/>
    </source>
</evidence>
<proteinExistence type="predicted"/>
<keyword evidence="2" id="KW-1185">Reference proteome</keyword>
<dbReference type="OrthoDB" id="1524821at2"/>
<protein>
    <submittedName>
        <fullName evidence="1">Uncharacterized ACR, COG1399</fullName>
    </submittedName>
</protein>
<reference evidence="1 2" key="1">
    <citation type="submission" date="2016-10" db="EMBL/GenBank/DDBJ databases">
        <authorList>
            <person name="de Groot N.N."/>
        </authorList>
    </citation>
    <scope>NUCLEOTIDE SEQUENCE [LARGE SCALE GENOMIC DNA]</scope>
    <source>
        <strain evidence="1 2">DSM 24015</strain>
    </source>
</reference>
<dbReference type="AlphaFoldDB" id="A0A1G7EKJ1"/>